<sequence>MKTETLQQNTENLVGGWSPYRDLTSEDKVIWNETPKPLGVDYTPFAVSTQIVNGVNYRFKCTASMPPAEVVWEAIVEIYKPINGKPRIIGIIRL</sequence>
<dbReference type="OrthoDB" id="2051973at2"/>
<dbReference type="SUPFAM" id="SSF54403">
    <property type="entry name" value="Cystatin/monellin"/>
    <property type="match status" value="1"/>
</dbReference>
<evidence type="ECO:0000313" key="1">
    <source>
        <dbReference type="EMBL" id="REH54811.1"/>
    </source>
</evidence>
<dbReference type="InterPro" id="IPR046350">
    <property type="entry name" value="Cystatin_sf"/>
</dbReference>
<dbReference type="RefSeq" id="WP_115900453.1">
    <property type="nucleotide sequence ID" value="NZ_QUNS01000002.1"/>
</dbReference>
<accession>A0A3E0I875</accession>
<gene>
    <name evidence="1" type="ORF">C7448_102336</name>
</gene>
<evidence type="ECO:0000313" key="2">
    <source>
        <dbReference type="Proteomes" id="UP000256884"/>
    </source>
</evidence>
<protein>
    <submittedName>
        <fullName evidence="1">Uncharacterized protein</fullName>
    </submittedName>
</protein>
<keyword evidence="2" id="KW-1185">Reference proteome</keyword>
<comment type="caution">
    <text evidence="1">The sequence shown here is derived from an EMBL/GenBank/DDBJ whole genome shotgun (WGS) entry which is preliminary data.</text>
</comment>
<name>A0A3E0I875_9FLAO</name>
<organism evidence="1 2">
    <name type="scientific">Tenacibaculum gallaicum</name>
    <dbReference type="NCBI Taxonomy" id="561505"/>
    <lineage>
        <taxon>Bacteria</taxon>
        <taxon>Pseudomonadati</taxon>
        <taxon>Bacteroidota</taxon>
        <taxon>Flavobacteriia</taxon>
        <taxon>Flavobacteriales</taxon>
        <taxon>Flavobacteriaceae</taxon>
        <taxon>Tenacibaculum</taxon>
    </lineage>
</organism>
<reference evidence="1 2" key="1">
    <citation type="submission" date="2018-08" db="EMBL/GenBank/DDBJ databases">
        <title>Genomic Encyclopedia of Type Strains, Phase IV (KMG-IV): sequencing the most valuable type-strain genomes for metagenomic binning, comparative biology and taxonomic classification.</title>
        <authorList>
            <person name="Goeker M."/>
        </authorList>
    </citation>
    <scope>NUCLEOTIDE SEQUENCE [LARGE SCALE GENOMIC DNA]</scope>
    <source>
        <strain evidence="1 2">DSM 18841</strain>
    </source>
</reference>
<dbReference type="Proteomes" id="UP000256884">
    <property type="component" value="Unassembled WGS sequence"/>
</dbReference>
<dbReference type="AlphaFoldDB" id="A0A3E0I875"/>
<proteinExistence type="predicted"/>
<dbReference type="EMBL" id="QUNS01000002">
    <property type="protein sequence ID" value="REH54811.1"/>
    <property type="molecule type" value="Genomic_DNA"/>
</dbReference>